<dbReference type="SUPFAM" id="SSF69593">
    <property type="entry name" value="Glycerol-3-phosphate (1)-acyltransferase"/>
    <property type="match status" value="1"/>
</dbReference>
<keyword evidence="9" id="KW-1185">Reference proteome</keyword>
<comment type="similarity">
    <text evidence="2">Belongs to the GPAT/DAPAT family.</text>
</comment>
<dbReference type="GO" id="GO:0006629">
    <property type="term" value="P:lipid metabolic process"/>
    <property type="evidence" value="ECO:0007669"/>
    <property type="project" value="InterPro"/>
</dbReference>
<feature type="region of interest" description="Disordered" evidence="6">
    <location>
        <begin position="409"/>
        <end position="434"/>
    </location>
</feature>
<evidence type="ECO:0000256" key="4">
    <source>
        <dbReference type="ARBA" id="ARBA00023136"/>
    </source>
</evidence>
<dbReference type="Proteomes" id="UP000054558">
    <property type="component" value="Unassembled WGS sequence"/>
</dbReference>
<reference evidence="8 9" key="1">
    <citation type="journal article" date="2014" name="Nat. Commun.">
        <title>Klebsormidium flaccidum genome reveals primary factors for plant terrestrial adaptation.</title>
        <authorList>
            <person name="Hori K."/>
            <person name="Maruyama F."/>
            <person name="Fujisawa T."/>
            <person name="Togashi T."/>
            <person name="Yamamoto N."/>
            <person name="Seo M."/>
            <person name="Sato S."/>
            <person name="Yamada T."/>
            <person name="Mori H."/>
            <person name="Tajima N."/>
            <person name="Moriyama T."/>
            <person name="Ikeuchi M."/>
            <person name="Watanabe M."/>
            <person name="Wada H."/>
            <person name="Kobayashi K."/>
            <person name="Saito M."/>
            <person name="Masuda T."/>
            <person name="Sasaki-Sekimoto Y."/>
            <person name="Mashiguchi K."/>
            <person name="Awai K."/>
            <person name="Shimojima M."/>
            <person name="Masuda S."/>
            <person name="Iwai M."/>
            <person name="Nobusawa T."/>
            <person name="Narise T."/>
            <person name="Kondo S."/>
            <person name="Saito H."/>
            <person name="Sato R."/>
            <person name="Murakawa M."/>
            <person name="Ihara Y."/>
            <person name="Oshima-Yamada Y."/>
            <person name="Ohtaka K."/>
            <person name="Satoh M."/>
            <person name="Sonobe K."/>
            <person name="Ishii M."/>
            <person name="Ohtani R."/>
            <person name="Kanamori-Sato M."/>
            <person name="Honoki R."/>
            <person name="Miyazaki D."/>
            <person name="Mochizuki H."/>
            <person name="Umetsu J."/>
            <person name="Higashi K."/>
            <person name="Shibata D."/>
            <person name="Kamiya Y."/>
            <person name="Sato N."/>
            <person name="Nakamura Y."/>
            <person name="Tabata S."/>
            <person name="Ida S."/>
            <person name="Kurokawa K."/>
            <person name="Ohta H."/>
        </authorList>
    </citation>
    <scope>NUCLEOTIDE SEQUENCE [LARGE SCALE GENOMIC DNA]</scope>
    <source>
        <strain evidence="8 9">NIES-2285</strain>
    </source>
</reference>
<keyword evidence="5 8" id="KW-0012">Acyltransferase</keyword>
<dbReference type="GO" id="GO:0012505">
    <property type="term" value="C:endomembrane system"/>
    <property type="evidence" value="ECO:0007669"/>
    <property type="project" value="UniProtKB-SubCell"/>
</dbReference>
<proteinExistence type="inferred from homology"/>
<dbReference type="GO" id="GO:0003824">
    <property type="term" value="F:catalytic activity"/>
    <property type="evidence" value="ECO:0000318"/>
    <property type="project" value="GO_Central"/>
</dbReference>
<dbReference type="AlphaFoldDB" id="A0A0U9HPR7"/>
<feature type="region of interest" description="Disordered" evidence="6">
    <location>
        <begin position="447"/>
        <end position="587"/>
    </location>
</feature>
<keyword evidence="4" id="KW-0472">Membrane</keyword>
<evidence type="ECO:0000313" key="9">
    <source>
        <dbReference type="Proteomes" id="UP000054558"/>
    </source>
</evidence>
<evidence type="ECO:0000256" key="2">
    <source>
        <dbReference type="ARBA" id="ARBA00007937"/>
    </source>
</evidence>
<dbReference type="PANTHER" id="PTHR12563">
    <property type="entry name" value="GLYCEROL-3-PHOSPHATE ACYLTRANSFERASE"/>
    <property type="match status" value="1"/>
</dbReference>
<evidence type="ECO:0000313" key="8">
    <source>
        <dbReference type="EMBL" id="GAQ77623.1"/>
    </source>
</evidence>
<feature type="domain" description="Phospholipid/glycerol acyltransferase" evidence="7">
    <location>
        <begin position="161"/>
        <end position="291"/>
    </location>
</feature>
<gene>
    <name evidence="8" type="ORF">KFL_000010720</name>
</gene>
<dbReference type="InterPro" id="IPR022284">
    <property type="entry name" value="GPAT/DHAPAT"/>
</dbReference>
<feature type="compositionally biased region" description="Basic and acidic residues" evidence="6">
    <location>
        <begin position="533"/>
        <end position="559"/>
    </location>
</feature>
<protein>
    <submittedName>
        <fullName evidence="8">Glycerol-3-phosphate acyltransferase</fullName>
    </submittedName>
</protein>
<dbReference type="Pfam" id="PF01553">
    <property type="entry name" value="Acyltransferase"/>
    <property type="match status" value="1"/>
</dbReference>
<dbReference type="Pfam" id="PF19277">
    <property type="entry name" value="GPAT_C"/>
    <property type="match status" value="2"/>
</dbReference>
<evidence type="ECO:0000256" key="1">
    <source>
        <dbReference type="ARBA" id="ARBA00004184"/>
    </source>
</evidence>
<evidence type="ECO:0000259" key="7">
    <source>
        <dbReference type="SMART" id="SM00563"/>
    </source>
</evidence>
<evidence type="ECO:0000256" key="6">
    <source>
        <dbReference type="SAM" id="MobiDB-lite"/>
    </source>
</evidence>
<dbReference type="PANTHER" id="PTHR12563:SF17">
    <property type="entry name" value="DIHYDROXYACETONE PHOSPHATE ACYLTRANSFERASE"/>
    <property type="match status" value="1"/>
</dbReference>
<accession>A0A0U9HPR7</accession>
<dbReference type="EMBL" id="DF236950">
    <property type="protein sequence ID" value="GAQ77623.1"/>
    <property type="molecule type" value="Genomic_DNA"/>
</dbReference>
<evidence type="ECO:0000256" key="5">
    <source>
        <dbReference type="ARBA" id="ARBA00023315"/>
    </source>
</evidence>
<sequence>MPKPPDRSGRGVIYGQVFAAERLPLPANKVTDGLHNRSASQDAHRASFLQRRAPILHFAVTSYSSSHPSVPASPLIRSLLQSHRVDDAVKLQCKETGEREWLVRRRAQAIARKMSADVRLWAVKMLGYGLGHLWRLLFRDQIFVDQEGLRRLSCLPGSCPVVYLPTHRSHVDYLLLSYVLFSRDITVPHIAAGDNLQIPLLGWVMRKGGAFFMRRSIRGSQDENVYKAVLAEYIQTLLQKGQSLEFFIEGGRGRDGKVCVPKLGLLSLVFDSVLDGHVPDVYLVPMAIDYDVVLDEPSYIRQSLGLKKARETLLQALRAFWSALWRDNGRVYVTFSEPVSLRDWLHAKQGGATGERRSSLVGSETRHRLQDKLAAFHAASAEAASPGAKLPPARLSETSVKDRAAVFQNGGPVHEAEKAPPSPQPEKGRSLERRASAVGALAAQFNAAGGSKAPMPSPQLVKAASSRRPPTSPVQDARKSWNGNGSSEKAERATAESPDGEAKGGVPEVETVSATAAESKAEPSNGELDTDVDEKTADKGTSKKDEYIDSNVHKPELLKDGAGVPSPPPRELPVEPGEAEALSVPAATGEPAIDRVYVGKEQRRELVAALGEEVGAAIRRSVAATPTALVAVALLTARDGTGLEREECAAAVDYVGWQVLARGGQIAVAGGVPWGREAAQEAVEEGVRLLGPCVSVCGTRMRAVRSPQRRLTLQYHCNQLVYLFAGEALVACAFASALSETRAGDTARRRSTIPRSTIAEKARWLRRLMRAEFDPLVGAADTDALWEEQLAAYLDRLVQEEAVLSLDGGRQLRPASRDPDANTLEARGVLTWAAALVRPHIRTYAYALRCLLALSNRPPLPDAAIVAALQAACAEPLLPSPSEAPAALAPSDAAPSEDILPSVFVLRGLLSTVNAMGLLPQGCSKEPLSPGGQPGDFSRVESLVDFAPLMQQAEKFGHSEGPGAAVEDVSVTQQLQAVAVMLDGFAAPLRI</sequence>
<dbReference type="OrthoDB" id="515011at2759"/>
<keyword evidence="3 8" id="KW-0808">Transferase</keyword>
<dbReference type="OMA" id="IRIMAWI"/>
<dbReference type="CDD" id="cd07993">
    <property type="entry name" value="LPLAT_DHAPAT-like"/>
    <property type="match status" value="1"/>
</dbReference>
<dbReference type="InterPro" id="IPR002123">
    <property type="entry name" value="Plipid/glycerol_acylTrfase"/>
</dbReference>
<name>A0A0U9HPR7_KLENI</name>
<dbReference type="STRING" id="105231.A0A0U9HPR7"/>
<dbReference type="InterPro" id="IPR045520">
    <property type="entry name" value="GPAT/DHAPAT_C"/>
</dbReference>
<evidence type="ECO:0000256" key="3">
    <source>
        <dbReference type="ARBA" id="ARBA00022679"/>
    </source>
</evidence>
<dbReference type="InterPro" id="IPR041728">
    <property type="entry name" value="GPAT/DHAPAT_LPLAT"/>
</dbReference>
<dbReference type="SMART" id="SM00563">
    <property type="entry name" value="PlsC"/>
    <property type="match status" value="1"/>
</dbReference>
<comment type="subcellular location">
    <subcellularLocation>
        <location evidence="1">Endomembrane system</location>
        <topology evidence="1">Peripheral membrane protein</topology>
    </subcellularLocation>
</comment>
<dbReference type="GO" id="GO:0008374">
    <property type="term" value="F:O-acyltransferase activity"/>
    <property type="evidence" value="ECO:0007669"/>
    <property type="project" value="InterPro"/>
</dbReference>
<organism evidence="8 9">
    <name type="scientific">Klebsormidium nitens</name>
    <name type="common">Green alga</name>
    <name type="synonym">Ulothrix nitens</name>
    <dbReference type="NCBI Taxonomy" id="105231"/>
    <lineage>
        <taxon>Eukaryota</taxon>
        <taxon>Viridiplantae</taxon>
        <taxon>Streptophyta</taxon>
        <taxon>Klebsormidiophyceae</taxon>
        <taxon>Klebsormidiales</taxon>
        <taxon>Klebsormidiaceae</taxon>
        <taxon>Klebsormidium</taxon>
    </lineage>
</organism>